<reference evidence="1" key="1">
    <citation type="submission" date="2020-11" db="EMBL/GenBank/DDBJ databases">
        <authorList>
            <person name="Whiteford S."/>
        </authorList>
    </citation>
    <scope>NUCLEOTIDE SEQUENCE</scope>
</reference>
<dbReference type="GO" id="GO:0016020">
    <property type="term" value="C:membrane"/>
    <property type="evidence" value="ECO:0007669"/>
    <property type="project" value="TreeGrafter"/>
</dbReference>
<dbReference type="Pfam" id="PF07898">
    <property type="entry name" value="DUF1676"/>
    <property type="match status" value="1"/>
</dbReference>
<protein>
    <submittedName>
        <fullName evidence="1">(diamondback moth) hypothetical protein</fullName>
    </submittedName>
</protein>
<dbReference type="PANTHER" id="PTHR21879">
    <property type="entry name" value="FI03362P-RELATED-RELATED"/>
    <property type="match status" value="1"/>
</dbReference>
<sequence>MRQFVIALFCVAAARGMPALDNEVNDPGLVGSVIGVVKECVEGDISLCLKEKALKYVESLSSAREMDITDGVSLVGTGSPRSARALEPLSEEPKARESQIESRLLDSAADFLENHVVQFRLPRQAVEGMKRSLEEARGKKKKIKQLLPLFALAKLKITALIPLFLGIIAFAAAKAVLLAKISLLVAGIIALKKLLSSKHHESYEVVAHPVHHEEHYPSSGHGWGRSVDDAQNLAYSSHIKSD</sequence>
<dbReference type="AlphaFoldDB" id="A0A8S4G3C9"/>
<keyword evidence="2" id="KW-1185">Reference proteome</keyword>
<evidence type="ECO:0000313" key="1">
    <source>
        <dbReference type="EMBL" id="CAG9135583.1"/>
    </source>
</evidence>
<gene>
    <name evidence="1" type="ORF">PLXY2_LOCUS13833</name>
</gene>
<dbReference type="PANTHER" id="PTHR21879:SF1">
    <property type="entry name" value="FI01546P"/>
    <property type="match status" value="1"/>
</dbReference>
<dbReference type="EMBL" id="CAJHNJ030000107">
    <property type="protein sequence ID" value="CAG9135583.1"/>
    <property type="molecule type" value="Genomic_DNA"/>
</dbReference>
<organism evidence="1 2">
    <name type="scientific">Plutella xylostella</name>
    <name type="common">Diamondback moth</name>
    <name type="synonym">Plutella maculipennis</name>
    <dbReference type="NCBI Taxonomy" id="51655"/>
    <lineage>
        <taxon>Eukaryota</taxon>
        <taxon>Metazoa</taxon>
        <taxon>Ecdysozoa</taxon>
        <taxon>Arthropoda</taxon>
        <taxon>Hexapoda</taxon>
        <taxon>Insecta</taxon>
        <taxon>Pterygota</taxon>
        <taxon>Neoptera</taxon>
        <taxon>Endopterygota</taxon>
        <taxon>Lepidoptera</taxon>
        <taxon>Glossata</taxon>
        <taxon>Ditrysia</taxon>
        <taxon>Yponomeutoidea</taxon>
        <taxon>Plutellidae</taxon>
        <taxon>Plutella</taxon>
    </lineage>
</organism>
<accession>A0A8S4G3C9</accession>
<comment type="caution">
    <text evidence="1">The sequence shown here is derived from an EMBL/GenBank/DDBJ whole genome shotgun (WGS) entry which is preliminary data.</text>
</comment>
<dbReference type="Proteomes" id="UP000653454">
    <property type="component" value="Unassembled WGS sequence"/>
</dbReference>
<name>A0A8S4G3C9_PLUXY</name>
<dbReference type="InterPro" id="IPR012464">
    <property type="entry name" value="DUF1676"/>
</dbReference>
<evidence type="ECO:0000313" key="2">
    <source>
        <dbReference type="Proteomes" id="UP000653454"/>
    </source>
</evidence>
<proteinExistence type="predicted"/>